<reference evidence="1 2" key="2">
    <citation type="submission" date="2007-09" db="EMBL/GenBank/DDBJ databases">
        <title>Draft genome sequence of Clostridium bolteae (ATCC BAA-613).</title>
        <authorList>
            <person name="Sudarsanam P."/>
            <person name="Ley R."/>
            <person name="Guruge J."/>
            <person name="Turnbaugh P.J."/>
            <person name="Mahowald M."/>
            <person name="Liep D."/>
            <person name="Gordon J."/>
        </authorList>
    </citation>
    <scope>NUCLEOTIDE SEQUENCE [LARGE SCALE GENOMIC DNA]</scope>
    <source>
        <strain evidence="2">ATCC BAA-613 / DSM 15670 / CCUG 46953 / JCM 12243 / WAL 16351</strain>
    </source>
</reference>
<gene>
    <name evidence="1" type="ORF">CLOBOL_02032</name>
</gene>
<dbReference type="PaxDb" id="411902-CLOBOL_02032"/>
<accession>A8RMU8</accession>
<organism evidence="1 2">
    <name type="scientific">Enterocloster bolteae (strain ATCC BAA-613 / DSM 15670 / CCUG 46953 / JCM 12243 / WAL 16351)</name>
    <name type="common">Clostridium bolteae</name>
    <dbReference type="NCBI Taxonomy" id="411902"/>
    <lineage>
        <taxon>Bacteria</taxon>
        <taxon>Bacillati</taxon>
        <taxon>Bacillota</taxon>
        <taxon>Clostridia</taxon>
        <taxon>Lachnospirales</taxon>
        <taxon>Lachnospiraceae</taxon>
        <taxon>Enterocloster</taxon>
    </lineage>
</organism>
<evidence type="ECO:0000313" key="1">
    <source>
        <dbReference type="EMBL" id="EDP17790.1"/>
    </source>
</evidence>
<dbReference type="AlphaFoldDB" id="A8RMU8"/>
<dbReference type="EMBL" id="ABCC02000021">
    <property type="protein sequence ID" value="EDP17790.1"/>
    <property type="molecule type" value="Genomic_DNA"/>
</dbReference>
<sequence>MRSRCGIWPGALEGLLGGPGEMSWKQADGCVAAESGNMHKAACRRLFYMGRQRKKGY</sequence>
<dbReference type="HOGENOM" id="CLU_2988501_0_0_9"/>
<dbReference type="Proteomes" id="UP000005396">
    <property type="component" value="Unassembled WGS sequence"/>
</dbReference>
<evidence type="ECO:0000313" key="2">
    <source>
        <dbReference type="Proteomes" id="UP000005396"/>
    </source>
</evidence>
<name>A8RMU8_ENTBW</name>
<comment type="caution">
    <text evidence="1">The sequence shown here is derived from an EMBL/GenBank/DDBJ whole genome shotgun (WGS) entry which is preliminary data.</text>
</comment>
<reference evidence="1 2" key="1">
    <citation type="submission" date="2007-08" db="EMBL/GenBank/DDBJ databases">
        <authorList>
            <person name="Fulton L."/>
            <person name="Clifton S."/>
            <person name="Fulton B."/>
            <person name="Xu J."/>
            <person name="Minx P."/>
            <person name="Pepin K.H."/>
            <person name="Johnson M."/>
            <person name="Thiruvilangam P."/>
            <person name="Bhonagiri V."/>
            <person name="Nash W.E."/>
            <person name="Mardis E.R."/>
            <person name="Wilson R.K."/>
        </authorList>
    </citation>
    <scope>NUCLEOTIDE SEQUENCE [LARGE SCALE GENOMIC DNA]</scope>
    <source>
        <strain evidence="2">ATCC BAA-613 / DSM 15670 / CCUG 46953 / JCM 12243 / WAL 16351</strain>
    </source>
</reference>
<proteinExistence type="predicted"/>
<protein>
    <submittedName>
        <fullName evidence="1">Uncharacterized protein</fullName>
    </submittedName>
</protein>